<dbReference type="Proteomes" id="UP000516173">
    <property type="component" value="Chromosome"/>
</dbReference>
<evidence type="ECO:0000313" key="2">
    <source>
        <dbReference type="Proteomes" id="UP000516173"/>
    </source>
</evidence>
<accession>A0A7G1KQN7</accession>
<name>A0A7G1KQN7_9NOCA</name>
<dbReference type="KEGG" id="nwl:NWFMUON74_33260"/>
<proteinExistence type="predicted"/>
<evidence type="ECO:0000313" key="1">
    <source>
        <dbReference type="EMBL" id="BCK55554.1"/>
    </source>
</evidence>
<organism evidence="1 2">
    <name type="scientific">Nocardia wallacei</name>
    <dbReference type="NCBI Taxonomy" id="480035"/>
    <lineage>
        <taxon>Bacteria</taxon>
        <taxon>Bacillati</taxon>
        <taxon>Actinomycetota</taxon>
        <taxon>Actinomycetes</taxon>
        <taxon>Mycobacteriales</taxon>
        <taxon>Nocardiaceae</taxon>
        <taxon>Nocardia</taxon>
    </lineage>
</organism>
<dbReference type="EMBL" id="AP023396">
    <property type="protein sequence ID" value="BCK55554.1"/>
    <property type="molecule type" value="Genomic_DNA"/>
</dbReference>
<gene>
    <name evidence="1" type="ORF">NWFMUON74_33260</name>
</gene>
<reference evidence="1 2" key="1">
    <citation type="submission" date="2020-08" db="EMBL/GenBank/DDBJ databases">
        <title>Genome Sequencing of Nocardia wallacei strain FMUON74 and assembly.</title>
        <authorList>
            <person name="Toyokawa M."/>
            <person name="Uesaka K."/>
        </authorList>
    </citation>
    <scope>NUCLEOTIDE SEQUENCE [LARGE SCALE GENOMIC DNA]</scope>
    <source>
        <strain evidence="1 2">FMUON74</strain>
    </source>
</reference>
<keyword evidence="2" id="KW-1185">Reference proteome</keyword>
<dbReference type="RefSeq" id="WP_187688641.1">
    <property type="nucleotide sequence ID" value="NZ_AP023396.1"/>
</dbReference>
<dbReference type="AlphaFoldDB" id="A0A7G1KQN7"/>
<sequence>MTIETTDWAMISDRTPEHAFRVDGAGAAVWRLSWLPEHRLTREQALAGMELDELLSDPTAVHDRTAQRGVADRAAALGVRYEQAVILLSRRMIERLRRHSGGRTRRAAEPVLSGSALRRTGAIAEPPRLSG</sequence>
<dbReference type="GeneID" id="80347859"/>
<protein>
    <submittedName>
        <fullName evidence="1">Uncharacterized protein</fullName>
    </submittedName>
</protein>